<evidence type="ECO:0000313" key="1">
    <source>
        <dbReference type="EMBL" id="CEM40359.1"/>
    </source>
</evidence>
<dbReference type="PROSITE" id="PS00198">
    <property type="entry name" value="4FE4S_FER_1"/>
    <property type="match status" value="1"/>
</dbReference>
<dbReference type="InterPro" id="IPR017900">
    <property type="entry name" value="4Fe4S_Fe_S_CS"/>
</dbReference>
<sequence>MQFESPSGRPTADDALRDPLFSRESAETAQCVACFEILLRARGVTCHDGARHFLCAECLNRHVEAKTRLDVEYSDVRARFKEGGCTVSCLAEGCPSESFSSIEISWHLHVHIHAQWEGVRLEAAQERLCTEIKREFEQKLKRLLIEDEAQWKVEEIVEEVLTLKYPKCRTAFADFDGCTALTCVNCGCEFCGYCLLDCGRDAHDHVPWCPIGEGMYVGQERWEQLQRERKRHQIGGVVAKLGVEERAEVLHLLQPLMQERGIILES</sequence>
<dbReference type="VEuPathDB" id="CryptoDB:Cvel_25255"/>
<dbReference type="AlphaFoldDB" id="A0A0G4H9E8"/>
<dbReference type="EMBL" id="CDMZ01002022">
    <property type="protein sequence ID" value="CEM40359.1"/>
    <property type="molecule type" value="Genomic_DNA"/>
</dbReference>
<evidence type="ECO:0008006" key="2">
    <source>
        <dbReference type="Google" id="ProtNLM"/>
    </source>
</evidence>
<name>A0A0G4H9E8_9ALVE</name>
<accession>A0A0G4H9E8</accession>
<gene>
    <name evidence="1" type="ORF">Cvel_25255</name>
</gene>
<proteinExistence type="predicted"/>
<protein>
    <recommendedName>
        <fullName evidence="2">RING-type domain-containing protein</fullName>
    </recommendedName>
</protein>
<dbReference type="PhylomeDB" id="A0A0G4H9E8"/>
<reference evidence="1" key="1">
    <citation type="submission" date="2014-11" db="EMBL/GenBank/DDBJ databases">
        <authorList>
            <person name="Otto D Thomas"/>
            <person name="Naeem Raeece"/>
        </authorList>
    </citation>
    <scope>NUCLEOTIDE SEQUENCE</scope>
</reference>
<dbReference type="SUPFAM" id="SSF57850">
    <property type="entry name" value="RING/U-box"/>
    <property type="match status" value="1"/>
</dbReference>
<organism evidence="1">
    <name type="scientific">Chromera velia CCMP2878</name>
    <dbReference type="NCBI Taxonomy" id="1169474"/>
    <lineage>
        <taxon>Eukaryota</taxon>
        <taxon>Sar</taxon>
        <taxon>Alveolata</taxon>
        <taxon>Colpodellida</taxon>
        <taxon>Chromeraceae</taxon>
        <taxon>Chromera</taxon>
    </lineage>
</organism>